<keyword evidence="3" id="KW-0597">Phosphoprotein</keyword>
<evidence type="ECO:0000256" key="8">
    <source>
        <dbReference type="ARBA" id="ARBA00023012"/>
    </source>
</evidence>
<accession>A0A1Q8Q4L0</accession>
<proteinExistence type="predicted"/>
<dbReference type="GO" id="GO:0000160">
    <property type="term" value="P:phosphorelay signal transduction system"/>
    <property type="evidence" value="ECO:0007669"/>
    <property type="project" value="UniProtKB-KW"/>
</dbReference>
<evidence type="ECO:0000256" key="3">
    <source>
        <dbReference type="ARBA" id="ARBA00022553"/>
    </source>
</evidence>
<keyword evidence="9" id="KW-1133">Transmembrane helix</keyword>
<evidence type="ECO:0000256" key="4">
    <source>
        <dbReference type="ARBA" id="ARBA00022679"/>
    </source>
</evidence>
<keyword evidence="7 11" id="KW-0067">ATP-binding</keyword>
<protein>
    <recommendedName>
        <fullName evidence="2">histidine kinase</fullName>
        <ecNumber evidence="2">2.7.13.3</ecNumber>
    </recommendedName>
</protein>
<evidence type="ECO:0000256" key="1">
    <source>
        <dbReference type="ARBA" id="ARBA00000085"/>
    </source>
</evidence>
<organism evidence="11 12">
    <name type="scientific">Domibacillus antri</name>
    <dbReference type="NCBI Taxonomy" id="1714264"/>
    <lineage>
        <taxon>Bacteria</taxon>
        <taxon>Bacillati</taxon>
        <taxon>Bacillota</taxon>
        <taxon>Bacilli</taxon>
        <taxon>Bacillales</taxon>
        <taxon>Bacillaceae</taxon>
        <taxon>Domibacillus</taxon>
    </lineage>
</organism>
<dbReference type="Pfam" id="PF02518">
    <property type="entry name" value="HATPase_c"/>
    <property type="match status" value="1"/>
</dbReference>
<reference evidence="11 12" key="1">
    <citation type="submission" date="2016-12" db="EMBL/GenBank/DDBJ databases">
        <title>Domibacillus antri genome sequencing.</title>
        <authorList>
            <person name="Verma A."/>
            <person name="Krishnamurthi S."/>
        </authorList>
    </citation>
    <scope>NUCLEOTIDE SEQUENCE [LARGE SCALE GENOMIC DNA]</scope>
    <source>
        <strain evidence="11 12">XD80</strain>
    </source>
</reference>
<dbReference type="GO" id="GO:0004673">
    <property type="term" value="F:protein histidine kinase activity"/>
    <property type="evidence" value="ECO:0007669"/>
    <property type="project" value="UniProtKB-EC"/>
</dbReference>
<dbReference type="STRING" id="1714264.BTO30_11085"/>
<dbReference type="SMART" id="SM00387">
    <property type="entry name" value="HATPase_c"/>
    <property type="match status" value="1"/>
</dbReference>
<dbReference type="PRINTS" id="PR00344">
    <property type="entry name" value="BCTRLSENSOR"/>
</dbReference>
<dbReference type="InterPro" id="IPR004358">
    <property type="entry name" value="Sig_transdc_His_kin-like_C"/>
</dbReference>
<dbReference type="PROSITE" id="PS50109">
    <property type="entry name" value="HIS_KIN"/>
    <property type="match status" value="1"/>
</dbReference>
<evidence type="ECO:0000256" key="2">
    <source>
        <dbReference type="ARBA" id="ARBA00012438"/>
    </source>
</evidence>
<feature type="domain" description="Histidine kinase" evidence="10">
    <location>
        <begin position="305"/>
        <end position="410"/>
    </location>
</feature>
<evidence type="ECO:0000313" key="12">
    <source>
        <dbReference type="Proteomes" id="UP000185568"/>
    </source>
</evidence>
<keyword evidence="9" id="KW-0472">Membrane</keyword>
<evidence type="ECO:0000256" key="5">
    <source>
        <dbReference type="ARBA" id="ARBA00022741"/>
    </source>
</evidence>
<comment type="catalytic activity">
    <reaction evidence="1">
        <text>ATP + protein L-histidine = ADP + protein N-phospho-L-histidine.</text>
        <dbReference type="EC" id="2.7.13.3"/>
    </reaction>
</comment>
<dbReference type="EC" id="2.7.13.3" evidence="2"/>
<feature type="transmembrane region" description="Helical" evidence="9">
    <location>
        <begin position="47"/>
        <end position="63"/>
    </location>
</feature>
<keyword evidence="9" id="KW-0812">Transmembrane</keyword>
<feature type="transmembrane region" description="Helical" evidence="9">
    <location>
        <begin position="83"/>
        <end position="101"/>
    </location>
</feature>
<dbReference type="EMBL" id="MSDU01000022">
    <property type="protein sequence ID" value="OLN22290.1"/>
    <property type="molecule type" value="Genomic_DNA"/>
</dbReference>
<dbReference type="RefSeq" id="WP_075398801.1">
    <property type="nucleotide sequence ID" value="NZ_MSDU01000022.1"/>
</dbReference>
<gene>
    <name evidence="11" type="ORF">BTO30_11085</name>
</gene>
<dbReference type="SUPFAM" id="SSF55874">
    <property type="entry name" value="ATPase domain of HSP90 chaperone/DNA topoisomerase II/histidine kinase"/>
    <property type="match status" value="1"/>
</dbReference>
<dbReference type="InterPro" id="IPR050980">
    <property type="entry name" value="2C_sensor_his_kinase"/>
</dbReference>
<dbReference type="PANTHER" id="PTHR44936">
    <property type="entry name" value="SENSOR PROTEIN CREC"/>
    <property type="match status" value="1"/>
</dbReference>
<feature type="transmembrane region" description="Helical" evidence="9">
    <location>
        <begin position="108"/>
        <end position="134"/>
    </location>
</feature>
<dbReference type="Proteomes" id="UP000185568">
    <property type="component" value="Unassembled WGS sequence"/>
</dbReference>
<dbReference type="InterPro" id="IPR003594">
    <property type="entry name" value="HATPase_dom"/>
</dbReference>
<keyword evidence="8" id="KW-0902">Two-component regulatory system</keyword>
<evidence type="ECO:0000256" key="6">
    <source>
        <dbReference type="ARBA" id="ARBA00022777"/>
    </source>
</evidence>
<keyword evidence="12" id="KW-1185">Reference proteome</keyword>
<evidence type="ECO:0000256" key="7">
    <source>
        <dbReference type="ARBA" id="ARBA00022840"/>
    </source>
</evidence>
<evidence type="ECO:0000313" key="11">
    <source>
        <dbReference type="EMBL" id="OLN22290.1"/>
    </source>
</evidence>
<dbReference type="AlphaFoldDB" id="A0A1Q8Q4L0"/>
<dbReference type="PANTHER" id="PTHR44936:SF9">
    <property type="entry name" value="SENSOR PROTEIN CREC"/>
    <property type="match status" value="1"/>
</dbReference>
<evidence type="ECO:0000259" key="10">
    <source>
        <dbReference type="PROSITE" id="PS50109"/>
    </source>
</evidence>
<keyword evidence="6" id="KW-0418">Kinase</keyword>
<comment type="caution">
    <text evidence="11">The sequence shown here is derived from an EMBL/GenBank/DDBJ whole genome shotgun (WGS) entry which is preliminary data.</text>
</comment>
<dbReference type="InterPro" id="IPR036890">
    <property type="entry name" value="HATPase_C_sf"/>
</dbReference>
<name>A0A1Q8Q4L0_9BACI</name>
<dbReference type="Gene3D" id="3.30.565.10">
    <property type="entry name" value="Histidine kinase-like ATPase, C-terminal domain"/>
    <property type="match status" value="1"/>
</dbReference>
<keyword evidence="4" id="KW-0808">Transferase</keyword>
<feature type="transmembrane region" description="Helical" evidence="9">
    <location>
        <begin position="146"/>
        <end position="167"/>
    </location>
</feature>
<evidence type="ECO:0000256" key="9">
    <source>
        <dbReference type="SAM" id="Phobius"/>
    </source>
</evidence>
<dbReference type="InterPro" id="IPR005467">
    <property type="entry name" value="His_kinase_dom"/>
</dbReference>
<sequence>MYIIILMIITVPLAGELKFYPFNETFRIGLGAPVMFFFLLLLQKVSFILPGFLTGAAVVLFRVTVDLMTGNTENAVLSFQHHIPAFFFYLTYACLFQLVNIKRFRHWSLIIGLIGLLTELIANGIELLIEYFLLQSTISFDEVIEMVIIAFIRCFVVVSFFNMVKLYEAQSREKQIREQNEHMMMLISNLYEEAVYLKKTLKNAETVTKESYDLYRALKEDEHAMSQRALRIAGEIHEIKKDNQRIFAGLSKLIAKESHKDYMSAEELIELIIDMNEKYSLLLGKQIVFTHTIKGNHSNYHVYTILSLVNNVVANAVEAIVESGTVHVELLEGGQMMKFHVYNSGSAVPEKYDQVIFEPGFTTKYDEHGNPSTGIGLAYVKEAVSNFGGDVFFKNQKDGVVFSILLPTHQLIQKG</sequence>
<dbReference type="GO" id="GO:0005524">
    <property type="term" value="F:ATP binding"/>
    <property type="evidence" value="ECO:0007669"/>
    <property type="project" value="UniProtKB-KW"/>
</dbReference>
<keyword evidence="5" id="KW-0547">Nucleotide-binding</keyword>